<keyword evidence="2" id="KW-1185">Reference proteome</keyword>
<name>A0ABX2ENT8_9BURK</name>
<evidence type="ECO:0000313" key="1">
    <source>
        <dbReference type="EMBL" id="NRF70149.1"/>
    </source>
</evidence>
<dbReference type="EMBL" id="JABRWJ010000007">
    <property type="protein sequence ID" value="NRF70149.1"/>
    <property type="molecule type" value="Genomic_DNA"/>
</dbReference>
<gene>
    <name evidence="1" type="ORF">HLB44_24385</name>
</gene>
<protein>
    <recommendedName>
        <fullName evidence="3">DUF1127 domain-containing protein</fullName>
    </recommendedName>
</protein>
<proteinExistence type="predicted"/>
<accession>A0ABX2ENT8</accession>
<dbReference type="RefSeq" id="WP_173128453.1">
    <property type="nucleotide sequence ID" value="NZ_JABRWJ010000007.1"/>
</dbReference>
<comment type="caution">
    <text evidence="1">The sequence shown here is derived from an EMBL/GenBank/DDBJ whole genome shotgun (WGS) entry which is preliminary data.</text>
</comment>
<evidence type="ECO:0008006" key="3">
    <source>
        <dbReference type="Google" id="ProtNLM"/>
    </source>
</evidence>
<reference evidence="1 2" key="1">
    <citation type="submission" date="2020-05" db="EMBL/GenBank/DDBJ databases">
        <title>Aquincola sp. isolate from soil.</title>
        <authorList>
            <person name="Han J."/>
            <person name="Kim D.-U."/>
        </authorList>
    </citation>
    <scope>NUCLEOTIDE SEQUENCE [LARGE SCALE GENOMIC DNA]</scope>
    <source>
        <strain evidence="1 2">S2</strain>
    </source>
</reference>
<sequence>MNANTCTMPVTIPLHRPLWQRWTEAAREHFSRLRTTRAASAEEMDLQAAIELNDATLRDIGAPEWLQAEAAARREVDSLALRAARADLAGGGVRWYG</sequence>
<evidence type="ECO:0000313" key="2">
    <source>
        <dbReference type="Proteomes" id="UP000737171"/>
    </source>
</evidence>
<dbReference type="Proteomes" id="UP000737171">
    <property type="component" value="Unassembled WGS sequence"/>
</dbReference>
<organism evidence="1 2">
    <name type="scientific">Pseudaquabacterium terrae</name>
    <dbReference type="NCBI Taxonomy" id="2732868"/>
    <lineage>
        <taxon>Bacteria</taxon>
        <taxon>Pseudomonadati</taxon>
        <taxon>Pseudomonadota</taxon>
        <taxon>Betaproteobacteria</taxon>
        <taxon>Burkholderiales</taxon>
        <taxon>Sphaerotilaceae</taxon>
        <taxon>Pseudaquabacterium</taxon>
    </lineage>
</organism>